<keyword evidence="3" id="KW-0238">DNA-binding</keyword>
<organism evidence="6 7">
    <name type="scientific">Sulfitobacter aestuarii</name>
    <dbReference type="NCBI Taxonomy" id="2161676"/>
    <lineage>
        <taxon>Bacteria</taxon>
        <taxon>Pseudomonadati</taxon>
        <taxon>Pseudomonadota</taxon>
        <taxon>Alphaproteobacteria</taxon>
        <taxon>Rhodobacterales</taxon>
        <taxon>Roseobacteraceae</taxon>
        <taxon>Sulfitobacter</taxon>
    </lineage>
</organism>
<evidence type="ECO:0000256" key="4">
    <source>
        <dbReference type="ARBA" id="ARBA00023163"/>
    </source>
</evidence>
<name>A0ABW5U7X2_9RHOB</name>
<dbReference type="Proteomes" id="UP001597474">
    <property type="component" value="Unassembled WGS sequence"/>
</dbReference>
<keyword evidence="7" id="KW-1185">Reference proteome</keyword>
<dbReference type="PANTHER" id="PTHR30346">
    <property type="entry name" value="TRANSCRIPTIONAL DUAL REGULATOR HCAR-RELATED"/>
    <property type="match status" value="1"/>
</dbReference>
<dbReference type="RefSeq" id="WP_386375802.1">
    <property type="nucleotide sequence ID" value="NZ_JBHUMP010000023.1"/>
</dbReference>
<evidence type="ECO:0000256" key="2">
    <source>
        <dbReference type="ARBA" id="ARBA00023015"/>
    </source>
</evidence>
<dbReference type="Pfam" id="PF00126">
    <property type="entry name" value="HTH_1"/>
    <property type="match status" value="1"/>
</dbReference>
<dbReference type="InterPro" id="IPR005119">
    <property type="entry name" value="LysR_subst-bd"/>
</dbReference>
<dbReference type="PRINTS" id="PR00039">
    <property type="entry name" value="HTHLYSR"/>
</dbReference>
<accession>A0ABW5U7X2</accession>
<proteinExistence type="inferred from homology"/>
<gene>
    <name evidence="6" type="ORF">ACFSUD_17505</name>
</gene>
<reference evidence="7" key="1">
    <citation type="journal article" date="2019" name="Int. J. Syst. Evol. Microbiol.">
        <title>The Global Catalogue of Microorganisms (GCM) 10K type strain sequencing project: providing services to taxonomists for standard genome sequencing and annotation.</title>
        <authorList>
            <consortium name="The Broad Institute Genomics Platform"/>
            <consortium name="The Broad Institute Genome Sequencing Center for Infectious Disease"/>
            <person name="Wu L."/>
            <person name="Ma J."/>
        </authorList>
    </citation>
    <scope>NUCLEOTIDE SEQUENCE [LARGE SCALE GENOMIC DNA]</scope>
    <source>
        <strain evidence="7">TISTR 2562</strain>
    </source>
</reference>
<dbReference type="EMBL" id="JBHUMP010000023">
    <property type="protein sequence ID" value="MFD2741375.1"/>
    <property type="molecule type" value="Genomic_DNA"/>
</dbReference>
<dbReference type="PANTHER" id="PTHR30346:SF0">
    <property type="entry name" value="HCA OPERON TRANSCRIPTIONAL ACTIVATOR HCAR"/>
    <property type="match status" value="1"/>
</dbReference>
<dbReference type="Pfam" id="PF03466">
    <property type="entry name" value="LysR_substrate"/>
    <property type="match status" value="1"/>
</dbReference>
<dbReference type="PROSITE" id="PS50931">
    <property type="entry name" value="HTH_LYSR"/>
    <property type="match status" value="1"/>
</dbReference>
<keyword evidence="4" id="KW-0804">Transcription</keyword>
<dbReference type="SUPFAM" id="SSF53850">
    <property type="entry name" value="Periplasmic binding protein-like II"/>
    <property type="match status" value="1"/>
</dbReference>
<dbReference type="Gene3D" id="1.10.10.10">
    <property type="entry name" value="Winged helix-like DNA-binding domain superfamily/Winged helix DNA-binding domain"/>
    <property type="match status" value="1"/>
</dbReference>
<comment type="caution">
    <text evidence="6">The sequence shown here is derived from an EMBL/GenBank/DDBJ whole genome shotgun (WGS) entry which is preliminary data.</text>
</comment>
<dbReference type="InterPro" id="IPR036390">
    <property type="entry name" value="WH_DNA-bd_sf"/>
</dbReference>
<protein>
    <submittedName>
        <fullName evidence="6">LysR substrate-binding domain-containing protein</fullName>
    </submittedName>
</protein>
<evidence type="ECO:0000313" key="7">
    <source>
        <dbReference type="Proteomes" id="UP001597474"/>
    </source>
</evidence>
<dbReference type="SUPFAM" id="SSF46785">
    <property type="entry name" value="Winged helix' DNA-binding domain"/>
    <property type="match status" value="1"/>
</dbReference>
<feature type="domain" description="HTH lysR-type" evidence="5">
    <location>
        <begin position="3"/>
        <end position="61"/>
    </location>
</feature>
<comment type="similarity">
    <text evidence="1">Belongs to the LysR transcriptional regulatory family.</text>
</comment>
<evidence type="ECO:0000256" key="3">
    <source>
        <dbReference type="ARBA" id="ARBA00023125"/>
    </source>
</evidence>
<dbReference type="InterPro" id="IPR000847">
    <property type="entry name" value="LysR_HTH_N"/>
</dbReference>
<dbReference type="Gene3D" id="3.40.190.10">
    <property type="entry name" value="Periplasmic binding protein-like II"/>
    <property type="match status" value="2"/>
</dbReference>
<evidence type="ECO:0000256" key="1">
    <source>
        <dbReference type="ARBA" id="ARBA00009437"/>
    </source>
</evidence>
<sequence>MRFTLRQLSYFIAAGETGSVTRAAERVNISQPSVSSAISHLETEFGVQLFVRHHAQGLTLTTAGKRLLKAAKQSLQSAHDLYEVASESNSAVSGSLNVGSFKTFAPLIVPELWCGFKGLYPEVELNVTTGNEAEMLSGLRAAQIDTALTYQIHLSPDMAFEPLAELPTYALVSADHRLAQRESVTIADIASEPFVLLNLPLSGQYFLSLFEREDLQPHVVCEVTDSATLRSYVAAGIGVSLMTSRPLNNYAETGRPLTYIPLSGEYDPMVIGLASLKEVRTTRVVQAFHEHCKSVITTGHIPGMQHY</sequence>
<evidence type="ECO:0000313" key="6">
    <source>
        <dbReference type="EMBL" id="MFD2741375.1"/>
    </source>
</evidence>
<keyword evidence="2" id="KW-0805">Transcription regulation</keyword>
<dbReference type="InterPro" id="IPR036388">
    <property type="entry name" value="WH-like_DNA-bd_sf"/>
</dbReference>
<evidence type="ECO:0000259" key="5">
    <source>
        <dbReference type="PROSITE" id="PS50931"/>
    </source>
</evidence>